<dbReference type="InterPro" id="IPR035965">
    <property type="entry name" value="PAS-like_dom_sf"/>
</dbReference>
<evidence type="ECO:0000256" key="1">
    <source>
        <dbReference type="ARBA" id="ARBA00000085"/>
    </source>
</evidence>
<dbReference type="SUPFAM" id="SSF55785">
    <property type="entry name" value="PYP-like sensor domain (PAS domain)"/>
    <property type="match status" value="2"/>
</dbReference>
<dbReference type="NCBIfam" id="TIGR00229">
    <property type="entry name" value="sensory_box"/>
    <property type="match status" value="2"/>
</dbReference>
<evidence type="ECO:0000313" key="14">
    <source>
        <dbReference type="EMBL" id="RNI10989.1"/>
    </source>
</evidence>
<keyword evidence="5" id="KW-0547">Nucleotide-binding</keyword>
<dbReference type="PROSITE" id="PS50112">
    <property type="entry name" value="PAS"/>
    <property type="match status" value="2"/>
</dbReference>
<keyword evidence="6 14" id="KW-0418">Kinase</keyword>
<dbReference type="EMBL" id="RJJG01000001">
    <property type="protein sequence ID" value="RNI10989.1"/>
    <property type="molecule type" value="Genomic_DNA"/>
</dbReference>
<evidence type="ECO:0000256" key="5">
    <source>
        <dbReference type="ARBA" id="ARBA00022741"/>
    </source>
</evidence>
<dbReference type="Proteomes" id="UP000186879">
    <property type="component" value="Chromosome"/>
</dbReference>
<evidence type="ECO:0000259" key="11">
    <source>
        <dbReference type="PROSITE" id="PS50112"/>
    </source>
</evidence>
<dbReference type="FunFam" id="1.10.287.130:FF:000038">
    <property type="entry name" value="Sensory transduction histidine kinase"/>
    <property type="match status" value="1"/>
</dbReference>
<reference evidence="14 16" key="2">
    <citation type="submission" date="2018-10" db="EMBL/GenBank/DDBJ databases">
        <title>Cultivation of a novel Methanohalophilus strain from Kebrit Deep of the Red Sea and a genomic comparison of members of the genus Methanohalophilus.</title>
        <authorList>
            <person name="Guan Y."/>
            <person name="Ngugi D.K."/>
            <person name="Stingl U."/>
        </authorList>
    </citation>
    <scope>NUCLEOTIDE SEQUENCE [LARGE SCALE GENOMIC DNA]</scope>
    <source>
        <strain evidence="14 16">DSM 3094</strain>
    </source>
</reference>
<dbReference type="GO" id="GO:0006355">
    <property type="term" value="P:regulation of DNA-templated transcription"/>
    <property type="evidence" value="ECO:0007669"/>
    <property type="project" value="InterPro"/>
</dbReference>
<dbReference type="InterPro" id="IPR050736">
    <property type="entry name" value="Sensor_HK_Regulatory"/>
</dbReference>
<dbReference type="PROSITE" id="PS50113">
    <property type="entry name" value="PAC"/>
    <property type="match status" value="2"/>
</dbReference>
<evidence type="ECO:0000313" key="13">
    <source>
        <dbReference type="EMBL" id="APH38146.1"/>
    </source>
</evidence>
<dbReference type="Gene3D" id="3.30.450.20">
    <property type="entry name" value="PAS domain"/>
    <property type="match status" value="2"/>
</dbReference>
<dbReference type="SMART" id="SM00086">
    <property type="entry name" value="PAC"/>
    <property type="match status" value="2"/>
</dbReference>
<evidence type="ECO:0000256" key="7">
    <source>
        <dbReference type="ARBA" id="ARBA00022840"/>
    </source>
</evidence>
<evidence type="ECO:0000256" key="8">
    <source>
        <dbReference type="ARBA" id="ARBA00023012"/>
    </source>
</evidence>
<dbReference type="GO" id="GO:0016020">
    <property type="term" value="C:membrane"/>
    <property type="evidence" value="ECO:0007669"/>
    <property type="project" value="UniProtKB-SubCell"/>
</dbReference>
<dbReference type="Gene3D" id="1.10.287.130">
    <property type="match status" value="1"/>
</dbReference>
<sequence length="456" mass="52712">MVEVMTKGDGFSRTKSKIEESGGENIDLLKQRILDLEKEVSKKDDLFNKFVENQNEVIFSVNTRGDFTYLNPAIERMTGYKVEEVIGKSYTQYIYPEDLPGLQRDLEKTIQGIHNPYMFRIIDKGGNIKYVHTSSKPIFEKGELVGISGVMVDIQKLKQVEKKLKSEKDKVRQYLDVAGIIILVADRDLKISLANKKASECTGIKKDEINGRNLIETFVPEKEKDHVRQICKNLLDRKINEKHCEFNLLDYRGNLRNYIWNFSYFSDENENIEGIILAGEDITNQKKTEETLIKARLLAESSNRTKSEFIANMSHELRTPLNSVIGFTDVVLTERHGLLNEKQKRYMTNVSKNGHHLLDLINNLLDISRIETCKMEMKVQKVEFVPFMKEIREKIKHMEAKRGAIINFTIENEKDIMYVDTDKIEEIIYNLVDNAFKFTPKGKTITVKSALNPLEL</sequence>
<dbReference type="KEGG" id="mhaz:BHR79_00710"/>
<dbReference type="GO" id="GO:0005524">
    <property type="term" value="F:ATP binding"/>
    <property type="evidence" value="ECO:0007669"/>
    <property type="project" value="UniProtKB-KW"/>
</dbReference>
<dbReference type="Proteomes" id="UP000267921">
    <property type="component" value="Unassembled WGS sequence"/>
</dbReference>
<dbReference type="CDD" id="cd00130">
    <property type="entry name" value="PAS"/>
    <property type="match status" value="2"/>
</dbReference>
<dbReference type="InterPro" id="IPR000014">
    <property type="entry name" value="PAS"/>
</dbReference>
<dbReference type="STRING" id="2177.BHR79_00710"/>
<evidence type="ECO:0000256" key="4">
    <source>
        <dbReference type="ARBA" id="ARBA00022679"/>
    </source>
</evidence>
<name>A0A1L3PZU4_9EURY</name>
<evidence type="ECO:0000256" key="6">
    <source>
        <dbReference type="ARBA" id="ARBA00022777"/>
    </source>
</evidence>
<feature type="domain" description="PAC" evidence="12">
    <location>
        <begin position="115"/>
        <end position="166"/>
    </location>
</feature>
<dbReference type="AlphaFoldDB" id="A0A1L3PZU4"/>
<evidence type="ECO:0000256" key="3">
    <source>
        <dbReference type="ARBA" id="ARBA00012438"/>
    </source>
</evidence>
<evidence type="ECO:0000313" key="16">
    <source>
        <dbReference type="Proteomes" id="UP000267921"/>
    </source>
</evidence>
<dbReference type="Pfam" id="PF13426">
    <property type="entry name" value="PAS_9"/>
    <property type="match status" value="1"/>
</dbReference>
<dbReference type="InterPro" id="IPR003661">
    <property type="entry name" value="HisK_dim/P_dom"/>
</dbReference>
<dbReference type="InterPro" id="IPR036097">
    <property type="entry name" value="HisK_dim/P_sf"/>
</dbReference>
<dbReference type="InterPro" id="IPR036890">
    <property type="entry name" value="HATPase_C_sf"/>
</dbReference>
<evidence type="ECO:0000259" key="12">
    <source>
        <dbReference type="PROSITE" id="PS50113"/>
    </source>
</evidence>
<dbReference type="EC" id="2.7.13.3" evidence="3"/>
<dbReference type="SUPFAM" id="SSF47384">
    <property type="entry name" value="Homodimeric domain of signal transducing histidine kinase"/>
    <property type="match status" value="1"/>
</dbReference>
<dbReference type="InterPro" id="IPR001610">
    <property type="entry name" value="PAC"/>
</dbReference>
<feature type="domain" description="PAC" evidence="12">
    <location>
        <begin position="242"/>
        <end position="294"/>
    </location>
</feature>
<keyword evidence="4" id="KW-0808">Transferase</keyword>
<comment type="subcellular location">
    <subcellularLocation>
        <location evidence="2">Membrane</location>
    </subcellularLocation>
</comment>
<accession>A0A1L3PZU4</accession>
<dbReference type="CDD" id="cd00082">
    <property type="entry name" value="HisKA"/>
    <property type="match status" value="1"/>
</dbReference>
<dbReference type="SMART" id="SM00388">
    <property type="entry name" value="HisKA"/>
    <property type="match status" value="1"/>
</dbReference>
<dbReference type="SUPFAM" id="SSF55874">
    <property type="entry name" value="ATPase domain of HSP90 chaperone/DNA topoisomerase II/histidine kinase"/>
    <property type="match status" value="1"/>
</dbReference>
<dbReference type="PANTHER" id="PTHR43711">
    <property type="entry name" value="TWO-COMPONENT HISTIDINE KINASE"/>
    <property type="match status" value="1"/>
</dbReference>
<protein>
    <recommendedName>
        <fullName evidence="3">histidine kinase</fullName>
        <ecNumber evidence="3">2.7.13.3</ecNumber>
    </recommendedName>
</protein>
<dbReference type="InterPro" id="IPR005467">
    <property type="entry name" value="His_kinase_dom"/>
</dbReference>
<keyword evidence="15" id="KW-1185">Reference proteome</keyword>
<dbReference type="Gene3D" id="3.30.565.10">
    <property type="entry name" value="Histidine kinase-like ATPase, C-terminal domain"/>
    <property type="match status" value="1"/>
</dbReference>
<gene>
    <name evidence="13" type="ORF">BHR79_00710</name>
    <name evidence="14" type="ORF">EFE40_02090</name>
</gene>
<evidence type="ECO:0000256" key="9">
    <source>
        <dbReference type="ARBA" id="ARBA00023136"/>
    </source>
</evidence>
<reference evidence="13 15" key="1">
    <citation type="submission" date="2016-10" db="EMBL/GenBank/DDBJ databases">
        <title>Methanohalophilus halophilus.</title>
        <authorList>
            <person name="L'haridon S."/>
        </authorList>
    </citation>
    <scope>NUCLEOTIDE SEQUENCE [LARGE SCALE GENOMIC DNA]</scope>
    <source>
        <strain evidence="13 15">Z-7982</strain>
    </source>
</reference>
<proteinExistence type="predicted"/>
<dbReference type="EMBL" id="CP017921">
    <property type="protein sequence ID" value="APH38146.1"/>
    <property type="molecule type" value="Genomic_DNA"/>
</dbReference>
<feature type="domain" description="PAS" evidence="11">
    <location>
        <begin position="167"/>
        <end position="238"/>
    </location>
</feature>
<feature type="domain" description="Histidine kinase" evidence="10">
    <location>
        <begin position="312"/>
        <end position="456"/>
    </location>
</feature>
<dbReference type="PROSITE" id="PS50109">
    <property type="entry name" value="HIS_KIN"/>
    <property type="match status" value="1"/>
</dbReference>
<dbReference type="OrthoDB" id="342253at2157"/>
<evidence type="ECO:0000259" key="10">
    <source>
        <dbReference type="PROSITE" id="PS50109"/>
    </source>
</evidence>
<comment type="catalytic activity">
    <reaction evidence="1">
        <text>ATP + protein L-histidine = ADP + protein N-phospho-L-histidine.</text>
        <dbReference type="EC" id="2.7.13.3"/>
    </reaction>
</comment>
<dbReference type="InterPro" id="IPR000700">
    <property type="entry name" value="PAS-assoc_C"/>
</dbReference>
<keyword evidence="7" id="KW-0067">ATP-binding</keyword>
<keyword evidence="8" id="KW-0902">Two-component regulatory system</keyword>
<dbReference type="GO" id="GO:0000155">
    <property type="term" value="F:phosphorelay sensor kinase activity"/>
    <property type="evidence" value="ECO:0007669"/>
    <property type="project" value="InterPro"/>
</dbReference>
<dbReference type="InterPro" id="IPR013767">
    <property type="entry name" value="PAS_fold"/>
</dbReference>
<organism evidence="13 15">
    <name type="scientific">Methanohalophilus halophilus</name>
    <dbReference type="NCBI Taxonomy" id="2177"/>
    <lineage>
        <taxon>Archaea</taxon>
        <taxon>Methanobacteriati</taxon>
        <taxon>Methanobacteriota</taxon>
        <taxon>Stenosarchaea group</taxon>
        <taxon>Methanomicrobia</taxon>
        <taxon>Methanosarcinales</taxon>
        <taxon>Methanosarcinaceae</taxon>
        <taxon>Methanohalophilus</taxon>
    </lineage>
</organism>
<feature type="domain" description="PAS" evidence="11">
    <location>
        <begin position="43"/>
        <end position="113"/>
    </location>
</feature>
<keyword evidence="9" id="KW-0472">Membrane</keyword>
<dbReference type="Pfam" id="PF00989">
    <property type="entry name" value="PAS"/>
    <property type="match status" value="1"/>
</dbReference>
<evidence type="ECO:0000256" key="2">
    <source>
        <dbReference type="ARBA" id="ARBA00004370"/>
    </source>
</evidence>
<dbReference type="PANTHER" id="PTHR43711:SF31">
    <property type="entry name" value="HISTIDINE KINASE"/>
    <property type="match status" value="1"/>
</dbReference>
<dbReference type="Pfam" id="PF00512">
    <property type="entry name" value="HisKA"/>
    <property type="match status" value="1"/>
</dbReference>
<evidence type="ECO:0000313" key="15">
    <source>
        <dbReference type="Proteomes" id="UP000186879"/>
    </source>
</evidence>
<dbReference type="SMART" id="SM00091">
    <property type="entry name" value="PAS"/>
    <property type="match status" value="2"/>
</dbReference>